<feature type="non-terminal residue" evidence="1">
    <location>
        <position position="137"/>
    </location>
</feature>
<sequence length="137" mass="16467">MKVSLEELEEGLAELKLSDEEQLSPKFCNNLDSMYLKDENKEEWTKRWGRYRKTAARSKIGVNRIDIKKPPRPNLKIKFKRIMDSSENPAKERWINIPREAKTKTEEKHWLKGGRPKEWETYYATYKEQQHPEGWND</sequence>
<reference evidence="1 2" key="1">
    <citation type="journal article" date="2018" name="Front. Plant Sci.">
        <title>Red Clover (Trifolium pratense) and Zigzag Clover (T. medium) - A Picture of Genomic Similarities and Differences.</title>
        <authorList>
            <person name="Dluhosova J."/>
            <person name="Istvanek J."/>
            <person name="Nedelnik J."/>
            <person name="Repkova J."/>
        </authorList>
    </citation>
    <scope>NUCLEOTIDE SEQUENCE [LARGE SCALE GENOMIC DNA]</scope>
    <source>
        <strain evidence="2">cv. 10/8</strain>
        <tissue evidence="1">Leaf</tissue>
    </source>
</reference>
<keyword evidence="2" id="KW-1185">Reference proteome</keyword>
<dbReference type="Proteomes" id="UP000265520">
    <property type="component" value="Unassembled WGS sequence"/>
</dbReference>
<accession>A0A392NY38</accession>
<comment type="caution">
    <text evidence="1">The sequence shown here is derived from an EMBL/GenBank/DDBJ whole genome shotgun (WGS) entry which is preliminary data.</text>
</comment>
<proteinExistence type="predicted"/>
<evidence type="ECO:0000313" key="1">
    <source>
        <dbReference type="EMBL" id="MCI03415.1"/>
    </source>
</evidence>
<evidence type="ECO:0000313" key="2">
    <source>
        <dbReference type="Proteomes" id="UP000265520"/>
    </source>
</evidence>
<dbReference type="AlphaFoldDB" id="A0A392NY38"/>
<gene>
    <name evidence="1" type="ORF">A2U01_0024454</name>
</gene>
<organism evidence="1 2">
    <name type="scientific">Trifolium medium</name>
    <dbReference type="NCBI Taxonomy" id="97028"/>
    <lineage>
        <taxon>Eukaryota</taxon>
        <taxon>Viridiplantae</taxon>
        <taxon>Streptophyta</taxon>
        <taxon>Embryophyta</taxon>
        <taxon>Tracheophyta</taxon>
        <taxon>Spermatophyta</taxon>
        <taxon>Magnoliopsida</taxon>
        <taxon>eudicotyledons</taxon>
        <taxon>Gunneridae</taxon>
        <taxon>Pentapetalae</taxon>
        <taxon>rosids</taxon>
        <taxon>fabids</taxon>
        <taxon>Fabales</taxon>
        <taxon>Fabaceae</taxon>
        <taxon>Papilionoideae</taxon>
        <taxon>50 kb inversion clade</taxon>
        <taxon>NPAAA clade</taxon>
        <taxon>Hologalegina</taxon>
        <taxon>IRL clade</taxon>
        <taxon>Trifolieae</taxon>
        <taxon>Trifolium</taxon>
    </lineage>
</organism>
<name>A0A392NY38_9FABA</name>
<dbReference type="EMBL" id="LXQA010052108">
    <property type="protein sequence ID" value="MCI03415.1"/>
    <property type="molecule type" value="Genomic_DNA"/>
</dbReference>
<protein>
    <submittedName>
        <fullName evidence="1">Uncharacterized protein</fullName>
    </submittedName>
</protein>